<evidence type="ECO:0000259" key="4">
    <source>
        <dbReference type="PROSITE" id="PS50949"/>
    </source>
</evidence>
<feature type="domain" description="HTH gntR-type" evidence="4">
    <location>
        <begin position="11"/>
        <end position="79"/>
    </location>
</feature>
<dbReference type="GO" id="GO:0045892">
    <property type="term" value="P:negative regulation of DNA-templated transcription"/>
    <property type="evidence" value="ECO:0007669"/>
    <property type="project" value="TreeGrafter"/>
</dbReference>
<dbReference type="SMART" id="SM00866">
    <property type="entry name" value="UTRA"/>
    <property type="match status" value="1"/>
</dbReference>
<proteinExistence type="predicted"/>
<keyword evidence="2" id="KW-0238">DNA-binding</keyword>
<evidence type="ECO:0000313" key="6">
    <source>
        <dbReference type="Proteomes" id="UP000001916"/>
    </source>
</evidence>
<dbReference type="SMART" id="SM00345">
    <property type="entry name" value="HTH_GNTR"/>
    <property type="match status" value="1"/>
</dbReference>
<dbReference type="Gene3D" id="1.10.10.10">
    <property type="entry name" value="Winged helix-like DNA-binding domain superfamily/Winged helix DNA-binding domain"/>
    <property type="match status" value="1"/>
</dbReference>
<gene>
    <name evidence="5" type="ordered locus">Mesil_2586</name>
</gene>
<dbReference type="RefSeq" id="WP_013158975.1">
    <property type="nucleotide sequence ID" value="NC_014212.1"/>
</dbReference>
<dbReference type="InterPro" id="IPR000524">
    <property type="entry name" value="Tscrpt_reg_HTH_GntR"/>
</dbReference>
<keyword evidence="3" id="KW-0804">Transcription</keyword>
<keyword evidence="1" id="KW-0805">Transcription regulation</keyword>
<dbReference type="SUPFAM" id="SSF46785">
    <property type="entry name" value="Winged helix' DNA-binding domain"/>
    <property type="match status" value="1"/>
</dbReference>
<dbReference type="EMBL" id="CP002042">
    <property type="protein sequence ID" value="ADH64435.1"/>
    <property type="molecule type" value="Genomic_DNA"/>
</dbReference>
<dbReference type="GO" id="GO:0003677">
    <property type="term" value="F:DNA binding"/>
    <property type="evidence" value="ECO:0007669"/>
    <property type="project" value="UniProtKB-KW"/>
</dbReference>
<dbReference type="STRING" id="526227.Mesil_2586"/>
<evidence type="ECO:0000256" key="3">
    <source>
        <dbReference type="ARBA" id="ARBA00023163"/>
    </source>
</evidence>
<dbReference type="eggNOG" id="COG2188">
    <property type="taxonomic scope" value="Bacteria"/>
</dbReference>
<dbReference type="InterPro" id="IPR011663">
    <property type="entry name" value="UTRA"/>
</dbReference>
<dbReference type="Gene3D" id="3.40.1410.10">
    <property type="entry name" value="Chorismate lyase-like"/>
    <property type="match status" value="1"/>
</dbReference>
<dbReference type="InterPro" id="IPR028978">
    <property type="entry name" value="Chorismate_lyase_/UTRA_dom_sf"/>
</dbReference>
<name>D7BBH3_ALLS1</name>
<dbReference type="Pfam" id="PF00392">
    <property type="entry name" value="GntR"/>
    <property type="match status" value="1"/>
</dbReference>
<dbReference type="InterPro" id="IPR036388">
    <property type="entry name" value="WH-like_DNA-bd_sf"/>
</dbReference>
<dbReference type="SUPFAM" id="SSF64288">
    <property type="entry name" value="Chorismate lyase-like"/>
    <property type="match status" value="1"/>
</dbReference>
<protein>
    <submittedName>
        <fullName evidence="5">Transcriptional regulator, GntR family</fullName>
    </submittedName>
</protein>
<reference evidence="5 6" key="1">
    <citation type="journal article" date="2010" name="Stand. Genomic Sci.">
        <title>Complete genome sequence of Meiothermus silvanus type strain (VI-R2).</title>
        <authorList>
            <person name="Sikorski J."/>
            <person name="Tindall B.J."/>
            <person name="Lowry S."/>
            <person name="Lucas S."/>
            <person name="Nolan M."/>
            <person name="Copeland A."/>
            <person name="Glavina Del Rio T."/>
            <person name="Tice H."/>
            <person name="Cheng J.F."/>
            <person name="Han C."/>
            <person name="Pitluck S."/>
            <person name="Liolios K."/>
            <person name="Ivanova N."/>
            <person name="Mavromatis K."/>
            <person name="Mikhailova N."/>
            <person name="Pati A."/>
            <person name="Goodwin L."/>
            <person name="Chen A."/>
            <person name="Palaniappan K."/>
            <person name="Land M."/>
            <person name="Hauser L."/>
            <person name="Chang Y.J."/>
            <person name="Jeffries C.D."/>
            <person name="Rohde M."/>
            <person name="Goker M."/>
            <person name="Woyke T."/>
            <person name="Bristow J."/>
            <person name="Eisen J.A."/>
            <person name="Markowitz V."/>
            <person name="Hugenholtz P."/>
            <person name="Kyrpides N.C."/>
            <person name="Klenk H.P."/>
            <person name="Lapidus A."/>
        </authorList>
    </citation>
    <scope>NUCLEOTIDE SEQUENCE [LARGE SCALE GENOMIC DNA]</scope>
    <source>
        <strain evidence="6">ATCC 700542 / DSM 9946 / VI-R2</strain>
    </source>
</reference>
<dbReference type="FunFam" id="1.10.10.10:FF:000079">
    <property type="entry name" value="GntR family transcriptional regulator"/>
    <property type="match status" value="1"/>
</dbReference>
<evidence type="ECO:0000313" key="5">
    <source>
        <dbReference type="EMBL" id="ADH64435.1"/>
    </source>
</evidence>
<sequence length="241" mass="26505">MKLHLNSSSHTPLYLQLEAALRSVLAAGKWRPGEALPPERELAEQLGVSRITLRKALERLEDEGLLLRRQGSGTYVAPRVEQPLSVLTGFSQDMRARGLEASSRWVQRGVFQATPEEALALGLSPGSQVARLERVRLAQGEPMALELAVLPARYLPDPEAVAESLYAHLEARSLRPVRALQRLRAVAAEEREAGLLGVAPGAPVLYIERLGYLPDGGVLEFTRSHYRGDRYDFVAELRSGA</sequence>
<dbReference type="CDD" id="cd07377">
    <property type="entry name" value="WHTH_GntR"/>
    <property type="match status" value="1"/>
</dbReference>
<evidence type="ECO:0000256" key="2">
    <source>
        <dbReference type="ARBA" id="ARBA00023125"/>
    </source>
</evidence>
<dbReference type="GO" id="GO:0003700">
    <property type="term" value="F:DNA-binding transcription factor activity"/>
    <property type="evidence" value="ECO:0007669"/>
    <property type="project" value="InterPro"/>
</dbReference>
<dbReference type="PROSITE" id="PS50949">
    <property type="entry name" value="HTH_GNTR"/>
    <property type="match status" value="1"/>
</dbReference>
<keyword evidence="6" id="KW-1185">Reference proteome</keyword>
<dbReference type="Proteomes" id="UP000001916">
    <property type="component" value="Chromosome"/>
</dbReference>
<dbReference type="InterPro" id="IPR050679">
    <property type="entry name" value="Bact_HTH_transcr_reg"/>
</dbReference>
<dbReference type="PRINTS" id="PR00035">
    <property type="entry name" value="HTHGNTR"/>
</dbReference>
<dbReference type="OrthoDB" id="9815017at2"/>
<dbReference type="InterPro" id="IPR036390">
    <property type="entry name" value="WH_DNA-bd_sf"/>
</dbReference>
<dbReference type="PANTHER" id="PTHR44846:SF1">
    <property type="entry name" value="MANNOSYL-D-GLYCERATE TRANSPORT_METABOLISM SYSTEM REPRESSOR MNGR-RELATED"/>
    <property type="match status" value="1"/>
</dbReference>
<evidence type="ECO:0000256" key="1">
    <source>
        <dbReference type="ARBA" id="ARBA00023015"/>
    </source>
</evidence>
<dbReference type="AlphaFoldDB" id="D7BBH3"/>
<accession>D7BBH3</accession>
<dbReference type="Pfam" id="PF07702">
    <property type="entry name" value="UTRA"/>
    <property type="match status" value="1"/>
</dbReference>
<dbReference type="PANTHER" id="PTHR44846">
    <property type="entry name" value="MANNOSYL-D-GLYCERATE TRANSPORT/METABOLISM SYSTEM REPRESSOR MNGR-RELATED"/>
    <property type="match status" value="1"/>
</dbReference>
<dbReference type="HOGENOM" id="CLU_063236_3_1_0"/>
<organism evidence="5 6">
    <name type="scientific">Allomeiothermus silvanus (strain ATCC 700542 / DSM 9946 / NBRC 106475 / NCIMB 13440 / VI-R2)</name>
    <name type="common">Thermus silvanus</name>
    <dbReference type="NCBI Taxonomy" id="526227"/>
    <lineage>
        <taxon>Bacteria</taxon>
        <taxon>Thermotogati</taxon>
        <taxon>Deinococcota</taxon>
        <taxon>Deinococci</taxon>
        <taxon>Thermales</taxon>
        <taxon>Thermaceae</taxon>
        <taxon>Allomeiothermus</taxon>
    </lineage>
</organism>
<dbReference type="KEGG" id="msv:Mesil_2586"/>